<dbReference type="Proteomes" id="UP001375240">
    <property type="component" value="Unassembled WGS sequence"/>
</dbReference>
<evidence type="ECO:0000313" key="2">
    <source>
        <dbReference type="EMBL" id="KAK6359280.1"/>
    </source>
</evidence>
<organism evidence="2 3">
    <name type="scientific">Orbilia brochopaga</name>
    <dbReference type="NCBI Taxonomy" id="3140254"/>
    <lineage>
        <taxon>Eukaryota</taxon>
        <taxon>Fungi</taxon>
        <taxon>Dikarya</taxon>
        <taxon>Ascomycota</taxon>
        <taxon>Pezizomycotina</taxon>
        <taxon>Orbiliomycetes</taxon>
        <taxon>Orbiliales</taxon>
        <taxon>Orbiliaceae</taxon>
        <taxon>Orbilia</taxon>
    </lineage>
</organism>
<dbReference type="PANTHER" id="PTHR12461">
    <property type="entry name" value="HYPOXIA-INDUCIBLE FACTOR 1 ALPHA INHIBITOR-RELATED"/>
    <property type="match status" value="1"/>
</dbReference>
<gene>
    <name evidence="2" type="ORF">TWF696_000443</name>
</gene>
<comment type="caution">
    <text evidence="2">The sequence shown here is derived from an EMBL/GenBank/DDBJ whole genome shotgun (WGS) entry which is preliminary data.</text>
</comment>
<protein>
    <recommendedName>
        <fullName evidence="1">JmjC domain-containing protein</fullName>
    </recommendedName>
</protein>
<dbReference type="InterPro" id="IPR041667">
    <property type="entry name" value="Cupin_8"/>
</dbReference>
<accession>A0AAV9VBA5</accession>
<feature type="domain" description="JmjC" evidence="1">
    <location>
        <begin position="147"/>
        <end position="350"/>
    </location>
</feature>
<keyword evidence="3" id="KW-1185">Reference proteome</keyword>
<evidence type="ECO:0000259" key="1">
    <source>
        <dbReference type="PROSITE" id="PS51184"/>
    </source>
</evidence>
<dbReference type="SMART" id="SM00558">
    <property type="entry name" value="JmjC"/>
    <property type="match status" value="1"/>
</dbReference>
<proteinExistence type="predicted"/>
<dbReference type="InterPro" id="IPR003347">
    <property type="entry name" value="JmjC_dom"/>
</dbReference>
<sequence>MTDQSSSPSAALRQLLISYADANYPSTRIEYLPHPPSPLEFLRIVSRNRPMIIRNAMTDWPAMGAGDGDKKWTVEYLKQQMGNAEVAVAETPLGNADSIIEHEGAEYFVKPCTRPHPFSNFLTDLISTNTTPNPSTILYAQSQDSNLTHEYTALALDVPPAIPWASIALDQPVPDALNLWIGNHHSVSSLHKDPYQNLYGVVLGTKIFTLINPFGVAAAQEKKVLNATYVKRDDGEFVVTKDQITSWGGQDALESTITWPARDLEHYFSLPDDERNMALEQIADDDPLKWVKLSTPMRVEVHAGEMLYLPALWYHQVAQRVDETEDVCVAVNYWYDMDFAGPFVSTASFVRNMTLLALKSEQEQDSQSLA</sequence>
<dbReference type="PANTHER" id="PTHR12461:SF99">
    <property type="entry name" value="BIFUNCTIONAL PEPTIDASE AND (3S)-LYSYL HYDROXYLASE JMJD7"/>
    <property type="match status" value="1"/>
</dbReference>
<dbReference type="Pfam" id="PF13621">
    <property type="entry name" value="Cupin_8"/>
    <property type="match status" value="1"/>
</dbReference>
<reference evidence="2 3" key="1">
    <citation type="submission" date="2019-10" db="EMBL/GenBank/DDBJ databases">
        <authorList>
            <person name="Palmer J.M."/>
        </authorList>
    </citation>
    <scope>NUCLEOTIDE SEQUENCE [LARGE SCALE GENOMIC DNA]</scope>
    <source>
        <strain evidence="2 3">TWF696</strain>
    </source>
</reference>
<dbReference type="SUPFAM" id="SSF51197">
    <property type="entry name" value="Clavaminate synthase-like"/>
    <property type="match status" value="1"/>
</dbReference>
<dbReference type="PROSITE" id="PS51184">
    <property type="entry name" value="JMJC"/>
    <property type="match status" value="1"/>
</dbReference>
<evidence type="ECO:0000313" key="3">
    <source>
        <dbReference type="Proteomes" id="UP001375240"/>
    </source>
</evidence>
<name>A0AAV9VBA5_9PEZI</name>
<dbReference type="AlphaFoldDB" id="A0AAV9VBA5"/>
<dbReference type="Gene3D" id="2.60.120.10">
    <property type="entry name" value="Jelly Rolls"/>
    <property type="match status" value="1"/>
</dbReference>
<dbReference type="InterPro" id="IPR014710">
    <property type="entry name" value="RmlC-like_jellyroll"/>
</dbReference>
<dbReference type="EMBL" id="JAVHNQ010000001">
    <property type="protein sequence ID" value="KAK6359280.1"/>
    <property type="molecule type" value="Genomic_DNA"/>
</dbReference>